<dbReference type="Gene3D" id="2.60.40.1910">
    <property type="match status" value="1"/>
</dbReference>
<feature type="domain" description="Aminopeptidase N-like N-terminal" evidence="13">
    <location>
        <begin position="11"/>
        <end position="201"/>
    </location>
</feature>
<keyword evidence="15" id="KW-1185">Reference proteome</keyword>
<evidence type="ECO:0000256" key="4">
    <source>
        <dbReference type="ARBA" id="ARBA00022801"/>
    </source>
</evidence>
<evidence type="ECO:0000313" key="14">
    <source>
        <dbReference type="EMBL" id="SCW02027.1"/>
    </source>
</evidence>
<dbReference type="InterPro" id="IPR027268">
    <property type="entry name" value="Peptidase_M4/M1_CTD_sf"/>
</dbReference>
<dbReference type="InterPro" id="IPR034016">
    <property type="entry name" value="M1_APN-typ"/>
</dbReference>
<dbReference type="STRING" id="4955.A0A1G4MDU6"/>
<dbReference type="Pfam" id="PF01433">
    <property type="entry name" value="Peptidase_M1"/>
    <property type="match status" value="1"/>
</dbReference>
<evidence type="ECO:0000313" key="15">
    <source>
        <dbReference type="Proteomes" id="UP000190831"/>
    </source>
</evidence>
<evidence type="ECO:0000259" key="11">
    <source>
        <dbReference type="Pfam" id="PF01433"/>
    </source>
</evidence>
<dbReference type="Proteomes" id="UP000190831">
    <property type="component" value="Chromosome E"/>
</dbReference>
<evidence type="ECO:0000256" key="3">
    <source>
        <dbReference type="ARBA" id="ARBA00022723"/>
    </source>
</evidence>
<dbReference type="InterPro" id="IPR050344">
    <property type="entry name" value="Peptidase_M1_aminopeptidases"/>
</dbReference>
<dbReference type="GO" id="GO:0006508">
    <property type="term" value="P:proteolysis"/>
    <property type="evidence" value="ECO:0007669"/>
    <property type="project" value="UniProtKB-KW"/>
</dbReference>
<dbReference type="CDD" id="cd09601">
    <property type="entry name" value="M1_APN-Q_like"/>
    <property type="match status" value="1"/>
</dbReference>
<keyword evidence="4 10" id="KW-0378">Hydrolase</keyword>
<evidence type="ECO:0000256" key="1">
    <source>
        <dbReference type="ARBA" id="ARBA00010136"/>
    </source>
</evidence>
<evidence type="ECO:0000256" key="7">
    <source>
        <dbReference type="PIRSR" id="PIRSR634016-1"/>
    </source>
</evidence>
<dbReference type="Pfam" id="PF17900">
    <property type="entry name" value="Peptidase_M1_N"/>
    <property type="match status" value="1"/>
</dbReference>
<dbReference type="InterPro" id="IPR024571">
    <property type="entry name" value="ERAP1-like_C_dom"/>
</dbReference>
<evidence type="ECO:0000256" key="8">
    <source>
        <dbReference type="PIRSR" id="PIRSR634016-3"/>
    </source>
</evidence>
<comment type="similarity">
    <text evidence="1 10">Belongs to the peptidase M1 family.</text>
</comment>
<feature type="site" description="Transition state stabilizer" evidence="9">
    <location>
        <position position="401"/>
    </location>
</feature>
<dbReference type="GO" id="GO:0008270">
    <property type="term" value="F:zinc ion binding"/>
    <property type="evidence" value="ECO:0007669"/>
    <property type="project" value="UniProtKB-UniRule"/>
</dbReference>
<dbReference type="OrthoDB" id="10031169at2759"/>
<keyword evidence="10" id="KW-0031">Aminopeptidase</keyword>
<dbReference type="GO" id="GO:0043171">
    <property type="term" value="P:peptide catabolic process"/>
    <property type="evidence" value="ECO:0007669"/>
    <property type="project" value="TreeGrafter"/>
</dbReference>
<dbReference type="Pfam" id="PF11838">
    <property type="entry name" value="ERAP1_C"/>
    <property type="match status" value="1"/>
</dbReference>
<keyword evidence="2 10" id="KW-0645">Protease</keyword>
<dbReference type="GO" id="GO:0070006">
    <property type="term" value="F:metalloaminopeptidase activity"/>
    <property type="evidence" value="ECO:0007669"/>
    <property type="project" value="TreeGrafter"/>
</dbReference>
<dbReference type="Gene3D" id="1.25.50.20">
    <property type="match status" value="1"/>
</dbReference>
<evidence type="ECO:0000256" key="5">
    <source>
        <dbReference type="ARBA" id="ARBA00022833"/>
    </source>
</evidence>
<comment type="cofactor">
    <cofactor evidence="8 10">
        <name>Zn(2+)</name>
        <dbReference type="ChEBI" id="CHEBI:29105"/>
    </cofactor>
    <text evidence="8 10">Binds 1 zinc ion per subunit.</text>
</comment>
<dbReference type="InterPro" id="IPR014782">
    <property type="entry name" value="Peptidase_M1_dom"/>
</dbReference>
<dbReference type="OMA" id="DMAMENF"/>
<dbReference type="InterPro" id="IPR001930">
    <property type="entry name" value="Peptidase_M1"/>
</dbReference>
<dbReference type="Gene3D" id="1.10.390.10">
    <property type="entry name" value="Neutral Protease Domain 2"/>
    <property type="match status" value="1"/>
</dbReference>
<evidence type="ECO:0000256" key="2">
    <source>
        <dbReference type="ARBA" id="ARBA00022670"/>
    </source>
</evidence>
<evidence type="ECO:0000256" key="9">
    <source>
        <dbReference type="PIRSR" id="PIRSR634016-4"/>
    </source>
</evidence>
<dbReference type="SUPFAM" id="SSF63737">
    <property type="entry name" value="Leukotriene A4 hydrolase N-terminal domain"/>
    <property type="match status" value="1"/>
</dbReference>
<dbReference type="GO" id="GO:0016020">
    <property type="term" value="C:membrane"/>
    <property type="evidence" value="ECO:0007669"/>
    <property type="project" value="TreeGrafter"/>
</dbReference>
<evidence type="ECO:0000259" key="13">
    <source>
        <dbReference type="Pfam" id="PF17900"/>
    </source>
</evidence>
<dbReference type="EC" id="3.4.11.-" evidence="10"/>
<evidence type="ECO:0000259" key="12">
    <source>
        <dbReference type="Pfam" id="PF11838"/>
    </source>
</evidence>
<dbReference type="PRINTS" id="PR00756">
    <property type="entry name" value="ALADIPTASE"/>
</dbReference>
<sequence length="900" mass="101182">MSVLSLANGVVPSRYELELELDHQKANFRGQLIAQLHAVAGCAELKQFSLHGDGLIVLSANIGNVKLKVSYDRPGRKIDFAAESPIDLSSGTVAPLALAYVGTVHAIKTFQEPTRGVFKTNFMRYDTGKSDNFVIATHAQPGFARMIFPCIDEPNHKAQFQLTITSDQRFKVISNTAQLTEHELDNSRKSVKFGVTPSMTPSLFGFVAGDLEFIQSTVKLPQGNLPIRFYAPQQIEHAAFGLDTVQKAFPALQSYFQCDYPVSKLDFVLLPFLTDMAMENFGMITVQQDNLLLSPTALADKSVQTQVKQLIVHEMVHQWMGNYISFDSWEHLWFNESFATWCACEILDAIDQTEYYYSDEYLHQLDVCLRGDSELSSQSISASSKKDGIIQTSEAVDPHNYAKGISLIRSLSCCIGEDIFKKALRKVFAAHEFHDKSIKPSDIWSYMGKELHSSNISNYMYSWVQTPGIPILHVTSDGSLTSLVQHRFVSSGETDHEDVPYHIPLFMKLTDGSLDQKQVLLTDRSTKIDYPILLCNSDAKGYYRVSYESQECYELMKKGLEEGLVSGTDLYKFFQDLKYFIGNEAYQKQEHLDGVLDVLRYIAQKISLEKSPQLYRGLGVGLEILQTIELSVIAYRGDAENLNILETVIMPLFKQITWPSQFENVKYGSAQLQLMSQVLFAAKDTSEAHEIATRYFKKVMQGPNASIPSEIVGSVFATISQHTSSIKNWKKLNELVKSSAAVAPHVSNASPVDLQNAAIENLSFSTDPAVVTKILNFVMTNIDSSSIEKALFGLAYNAHRDSGNSKVRDSVWTWFNLHYDIWAKKSFRDGSDTSARLKKTLISISIIVFEMWLDKPEQIDTFVTMKQSKFGQLSNVQEIWNSLKKGQLKKMKIYQGILGF</sequence>
<dbReference type="EMBL" id="LT598488">
    <property type="protein sequence ID" value="SCW02027.1"/>
    <property type="molecule type" value="Genomic_DNA"/>
</dbReference>
<evidence type="ECO:0000256" key="6">
    <source>
        <dbReference type="ARBA" id="ARBA00023049"/>
    </source>
</evidence>
<feature type="active site" description="Proton acceptor" evidence="7">
    <location>
        <position position="314"/>
    </location>
</feature>
<name>A0A1G4MDU6_LACFM</name>
<proteinExistence type="inferred from homology"/>
<keyword evidence="5 8" id="KW-0862">Zinc</keyword>
<evidence type="ECO:0000256" key="10">
    <source>
        <dbReference type="RuleBase" id="RU364040"/>
    </source>
</evidence>
<keyword evidence="3 8" id="KW-0479">Metal-binding</keyword>
<feature type="domain" description="ERAP1-like C-terminal" evidence="12">
    <location>
        <begin position="533"/>
        <end position="840"/>
    </location>
</feature>
<dbReference type="Gene3D" id="2.60.40.1730">
    <property type="entry name" value="tricorn interacting facor f3 domain"/>
    <property type="match status" value="1"/>
</dbReference>
<reference evidence="15" key="1">
    <citation type="submission" date="2016-03" db="EMBL/GenBank/DDBJ databases">
        <authorList>
            <person name="Devillers H."/>
        </authorList>
    </citation>
    <scope>NUCLEOTIDE SEQUENCE [LARGE SCALE GENOMIC DNA]</scope>
</reference>
<feature type="binding site" evidence="8">
    <location>
        <position position="317"/>
    </location>
    <ligand>
        <name>Zn(2+)</name>
        <dbReference type="ChEBI" id="CHEBI:29105"/>
        <note>catalytic</note>
    </ligand>
</feature>
<gene>
    <name evidence="14" type="ORF">LAFE_0E12530G</name>
</gene>
<protein>
    <recommendedName>
        <fullName evidence="10">Aminopeptidase</fullName>
        <ecNumber evidence="10">3.4.11.-</ecNumber>
    </recommendedName>
</protein>
<organism evidence="14 15">
    <name type="scientific">Lachancea fermentati</name>
    <name type="common">Zygosaccharomyces fermentati</name>
    <dbReference type="NCBI Taxonomy" id="4955"/>
    <lineage>
        <taxon>Eukaryota</taxon>
        <taxon>Fungi</taxon>
        <taxon>Dikarya</taxon>
        <taxon>Ascomycota</taxon>
        <taxon>Saccharomycotina</taxon>
        <taxon>Saccharomycetes</taxon>
        <taxon>Saccharomycetales</taxon>
        <taxon>Saccharomycetaceae</taxon>
        <taxon>Lachancea</taxon>
    </lineage>
</organism>
<dbReference type="InterPro" id="IPR045357">
    <property type="entry name" value="Aminopeptidase_N-like_N"/>
</dbReference>
<dbReference type="InterPro" id="IPR042097">
    <property type="entry name" value="Aminopeptidase_N-like_N_sf"/>
</dbReference>
<feature type="binding site" evidence="8">
    <location>
        <position position="336"/>
    </location>
    <ligand>
        <name>Zn(2+)</name>
        <dbReference type="ChEBI" id="CHEBI:29105"/>
        <note>catalytic</note>
    </ligand>
</feature>
<dbReference type="PANTHER" id="PTHR11533:SF299">
    <property type="entry name" value="AMINOPEPTIDASE"/>
    <property type="match status" value="1"/>
</dbReference>
<dbReference type="GO" id="GO:0005737">
    <property type="term" value="C:cytoplasm"/>
    <property type="evidence" value="ECO:0007669"/>
    <property type="project" value="TreeGrafter"/>
</dbReference>
<feature type="binding site" evidence="8">
    <location>
        <position position="313"/>
    </location>
    <ligand>
        <name>Zn(2+)</name>
        <dbReference type="ChEBI" id="CHEBI:29105"/>
        <note>catalytic</note>
    </ligand>
</feature>
<keyword evidence="6 10" id="KW-0482">Metalloprotease</keyword>
<dbReference type="AlphaFoldDB" id="A0A1G4MDU6"/>
<feature type="domain" description="Peptidase M1 membrane alanine aminopeptidase" evidence="11">
    <location>
        <begin position="240"/>
        <end position="463"/>
    </location>
</feature>
<accession>A0A1G4MDU6</accession>
<dbReference type="GO" id="GO:0042277">
    <property type="term" value="F:peptide binding"/>
    <property type="evidence" value="ECO:0007669"/>
    <property type="project" value="TreeGrafter"/>
</dbReference>
<dbReference type="SUPFAM" id="SSF55486">
    <property type="entry name" value="Metalloproteases ('zincins'), catalytic domain"/>
    <property type="match status" value="1"/>
</dbReference>
<dbReference type="PANTHER" id="PTHR11533">
    <property type="entry name" value="PROTEASE M1 ZINC METALLOPROTEASE"/>
    <property type="match status" value="1"/>
</dbReference>